<dbReference type="GO" id="GO:0098797">
    <property type="term" value="C:plasma membrane protein complex"/>
    <property type="evidence" value="ECO:0007669"/>
    <property type="project" value="TreeGrafter"/>
</dbReference>
<dbReference type="GO" id="GO:0031992">
    <property type="term" value="F:energy transducer activity"/>
    <property type="evidence" value="ECO:0007669"/>
    <property type="project" value="TreeGrafter"/>
</dbReference>
<gene>
    <name evidence="13" type="ORF">E2F46_00020</name>
</gene>
<dbReference type="Pfam" id="PF03544">
    <property type="entry name" value="TonB_C"/>
    <property type="match status" value="1"/>
</dbReference>
<dbReference type="PROSITE" id="PS52015">
    <property type="entry name" value="TONB_CTD"/>
    <property type="match status" value="1"/>
</dbReference>
<evidence type="ECO:0000313" key="14">
    <source>
        <dbReference type="Proteomes" id="UP000294796"/>
    </source>
</evidence>
<keyword evidence="5" id="KW-0997">Cell inner membrane</keyword>
<keyword evidence="14" id="KW-1185">Reference proteome</keyword>
<keyword evidence="3" id="KW-0813">Transport</keyword>
<keyword evidence="7" id="KW-0653">Protein transport</keyword>
<accession>A0A4R5U3W7</accession>
<keyword evidence="6 11" id="KW-0812">Transmembrane</keyword>
<dbReference type="Proteomes" id="UP000294796">
    <property type="component" value="Unassembled WGS sequence"/>
</dbReference>
<dbReference type="InterPro" id="IPR051045">
    <property type="entry name" value="TonB-dependent_transducer"/>
</dbReference>
<evidence type="ECO:0000256" key="9">
    <source>
        <dbReference type="ARBA" id="ARBA00023136"/>
    </source>
</evidence>
<dbReference type="GO" id="GO:0055085">
    <property type="term" value="P:transmembrane transport"/>
    <property type="evidence" value="ECO:0007669"/>
    <property type="project" value="InterPro"/>
</dbReference>
<dbReference type="OrthoDB" id="9792439at2"/>
<keyword evidence="9 11" id="KW-0472">Membrane</keyword>
<evidence type="ECO:0000256" key="10">
    <source>
        <dbReference type="SAM" id="MobiDB-lite"/>
    </source>
</evidence>
<keyword evidence="8 11" id="KW-1133">Transmembrane helix</keyword>
<evidence type="ECO:0000256" key="6">
    <source>
        <dbReference type="ARBA" id="ARBA00022692"/>
    </source>
</evidence>
<evidence type="ECO:0000256" key="1">
    <source>
        <dbReference type="ARBA" id="ARBA00004383"/>
    </source>
</evidence>
<comment type="subcellular location">
    <subcellularLocation>
        <location evidence="1">Cell inner membrane</location>
        <topology evidence="1">Single-pass membrane protein</topology>
        <orientation evidence="1">Periplasmic side</orientation>
    </subcellularLocation>
</comment>
<dbReference type="EMBL" id="SMTF01000001">
    <property type="protein sequence ID" value="TDK28329.1"/>
    <property type="molecule type" value="Genomic_DNA"/>
</dbReference>
<evidence type="ECO:0000313" key="13">
    <source>
        <dbReference type="EMBL" id="TDK28329.1"/>
    </source>
</evidence>
<evidence type="ECO:0000256" key="3">
    <source>
        <dbReference type="ARBA" id="ARBA00022448"/>
    </source>
</evidence>
<evidence type="ECO:0000259" key="12">
    <source>
        <dbReference type="PROSITE" id="PS52015"/>
    </source>
</evidence>
<dbReference type="SUPFAM" id="SSF74653">
    <property type="entry name" value="TolA/TonB C-terminal domain"/>
    <property type="match status" value="1"/>
</dbReference>
<dbReference type="InterPro" id="IPR037682">
    <property type="entry name" value="TonB_C"/>
</dbReference>
<dbReference type="PANTHER" id="PTHR33446">
    <property type="entry name" value="PROTEIN TONB-RELATED"/>
    <property type="match status" value="1"/>
</dbReference>
<protein>
    <submittedName>
        <fullName evidence="13">Energy transducer TonB</fullName>
    </submittedName>
</protein>
<evidence type="ECO:0000256" key="2">
    <source>
        <dbReference type="ARBA" id="ARBA00006555"/>
    </source>
</evidence>
<keyword evidence="4" id="KW-1003">Cell membrane</keyword>
<dbReference type="GO" id="GO:0015031">
    <property type="term" value="P:protein transport"/>
    <property type="evidence" value="ECO:0007669"/>
    <property type="project" value="UniProtKB-KW"/>
</dbReference>
<feature type="compositionally biased region" description="Pro residues" evidence="10">
    <location>
        <begin position="101"/>
        <end position="112"/>
    </location>
</feature>
<evidence type="ECO:0000256" key="11">
    <source>
        <dbReference type="SAM" id="Phobius"/>
    </source>
</evidence>
<dbReference type="Gene3D" id="3.30.1150.10">
    <property type="match status" value="1"/>
</dbReference>
<organism evidence="13 14">
    <name type="scientific">Luteimonas aestuarii</name>
    <dbReference type="NCBI Taxonomy" id="453837"/>
    <lineage>
        <taxon>Bacteria</taxon>
        <taxon>Pseudomonadati</taxon>
        <taxon>Pseudomonadota</taxon>
        <taxon>Gammaproteobacteria</taxon>
        <taxon>Lysobacterales</taxon>
        <taxon>Lysobacteraceae</taxon>
        <taxon>Luteimonas</taxon>
    </lineage>
</organism>
<dbReference type="PANTHER" id="PTHR33446:SF2">
    <property type="entry name" value="PROTEIN TONB"/>
    <property type="match status" value="1"/>
</dbReference>
<dbReference type="NCBIfam" id="TIGR01352">
    <property type="entry name" value="tonB_Cterm"/>
    <property type="match status" value="1"/>
</dbReference>
<feature type="domain" description="TonB C-terminal" evidence="12">
    <location>
        <begin position="123"/>
        <end position="211"/>
    </location>
</feature>
<feature type="transmembrane region" description="Helical" evidence="11">
    <location>
        <begin position="22"/>
        <end position="42"/>
    </location>
</feature>
<evidence type="ECO:0000256" key="7">
    <source>
        <dbReference type="ARBA" id="ARBA00022927"/>
    </source>
</evidence>
<dbReference type="RefSeq" id="WP_133320151.1">
    <property type="nucleotide sequence ID" value="NZ_SMTF01000001.1"/>
</dbReference>
<reference evidence="13 14" key="1">
    <citation type="submission" date="2019-03" db="EMBL/GenBank/DDBJ databases">
        <title>Luteimonas zhaokaii sp.nov., isolated from the rectal contents of Plateau pika in Yushu, Qinghai Province, China.</title>
        <authorList>
            <person name="Zhang G."/>
        </authorList>
    </citation>
    <scope>NUCLEOTIDE SEQUENCE [LARGE SCALE GENOMIC DNA]</scope>
    <source>
        <strain evidence="13 14">B9</strain>
    </source>
</reference>
<evidence type="ECO:0000256" key="5">
    <source>
        <dbReference type="ARBA" id="ARBA00022519"/>
    </source>
</evidence>
<evidence type="ECO:0000256" key="8">
    <source>
        <dbReference type="ARBA" id="ARBA00022989"/>
    </source>
</evidence>
<evidence type="ECO:0000256" key="4">
    <source>
        <dbReference type="ARBA" id="ARBA00022475"/>
    </source>
</evidence>
<comment type="similarity">
    <text evidence="2">Belongs to the TonB family.</text>
</comment>
<sequence>MPASPAATPPSPRQRWWPRSRGWWLVAGAFAAGLLLFLVLWLGKRDEFAFYRTEGTPRTADGQVFEPLPVPLPAGELPASGMDDRDPPPSGGARIDQQAPAPVPAAPAPTAPSTPTATPPSAGVAAIPRLVHAPPPEYPRDALRSGATGEVVIRIDVGPDGRPASLEVVRSSRNRSLDRAALQAVRQWRFEPAMRDGTPVAASVQQTVTFN</sequence>
<dbReference type="InterPro" id="IPR006260">
    <property type="entry name" value="TonB/TolA_C"/>
</dbReference>
<dbReference type="AlphaFoldDB" id="A0A4R5U3W7"/>
<name>A0A4R5U3W7_9GAMM</name>
<feature type="region of interest" description="Disordered" evidence="10">
    <location>
        <begin position="58"/>
        <end position="122"/>
    </location>
</feature>
<feature type="compositionally biased region" description="Low complexity" evidence="10">
    <location>
        <begin position="113"/>
        <end position="122"/>
    </location>
</feature>
<comment type="caution">
    <text evidence="13">The sequence shown here is derived from an EMBL/GenBank/DDBJ whole genome shotgun (WGS) entry which is preliminary data.</text>
</comment>
<proteinExistence type="inferred from homology"/>